<keyword evidence="2 6" id="KW-0699">rRNA-binding</keyword>
<dbReference type="PRINTS" id="PR00973">
    <property type="entry name" value="RIBOSOMALS17"/>
</dbReference>
<evidence type="ECO:0000256" key="3">
    <source>
        <dbReference type="ARBA" id="ARBA00022884"/>
    </source>
</evidence>
<evidence type="ECO:0000256" key="4">
    <source>
        <dbReference type="ARBA" id="ARBA00022980"/>
    </source>
</evidence>
<dbReference type="NCBIfam" id="NF006345">
    <property type="entry name" value="PRK08572.1"/>
    <property type="match status" value="1"/>
</dbReference>
<keyword evidence="5 6" id="KW-0687">Ribonucleoprotein</keyword>
<keyword evidence="3 6" id="KW-0694">RNA-binding</keyword>
<evidence type="ECO:0000256" key="2">
    <source>
        <dbReference type="ARBA" id="ARBA00022730"/>
    </source>
</evidence>
<dbReference type="InterPro" id="IPR028333">
    <property type="entry name" value="Ribosomal_uS17_arc/euk"/>
</dbReference>
<dbReference type="CDD" id="cd00364">
    <property type="entry name" value="Ribosomal_uS17"/>
    <property type="match status" value="1"/>
</dbReference>
<comment type="caution">
    <text evidence="7">The sequence shown here is derived from an EMBL/GenBank/DDBJ whole genome shotgun (WGS) entry which is preliminary data.</text>
</comment>
<dbReference type="GO" id="GO:0003735">
    <property type="term" value="F:structural constituent of ribosome"/>
    <property type="evidence" value="ECO:0007669"/>
    <property type="project" value="UniProtKB-UniRule"/>
</dbReference>
<proteinExistence type="inferred from homology"/>
<dbReference type="EMBL" id="DTFF01000002">
    <property type="protein sequence ID" value="HGI86837.1"/>
    <property type="molecule type" value="Genomic_DNA"/>
</dbReference>
<comment type="subunit">
    <text evidence="6">Part of the 30S ribosomal subunit.</text>
</comment>
<dbReference type="GO" id="GO:0019843">
    <property type="term" value="F:rRNA binding"/>
    <property type="evidence" value="ECO:0007669"/>
    <property type="project" value="UniProtKB-UniRule"/>
</dbReference>
<evidence type="ECO:0000313" key="7">
    <source>
        <dbReference type="EMBL" id="HGI86837.1"/>
    </source>
</evidence>
<dbReference type="NCBIfam" id="TIGR03630">
    <property type="entry name" value="uS17_arch"/>
    <property type="match status" value="1"/>
</dbReference>
<comment type="similarity">
    <text evidence="1 6">Belongs to the universal ribosomal protein uS17 family.</text>
</comment>
<dbReference type="PANTHER" id="PTHR10744">
    <property type="entry name" value="40S RIBOSOMAL PROTEIN S11 FAMILY MEMBER"/>
    <property type="match status" value="1"/>
</dbReference>
<accession>A0A7C4BBX8</accession>
<dbReference type="Gene3D" id="2.40.50.1000">
    <property type="match status" value="1"/>
</dbReference>
<evidence type="ECO:0000256" key="1">
    <source>
        <dbReference type="ARBA" id="ARBA00010254"/>
    </source>
</evidence>
<dbReference type="InterPro" id="IPR000266">
    <property type="entry name" value="Ribosomal_uS17"/>
</dbReference>
<dbReference type="SUPFAM" id="SSF50249">
    <property type="entry name" value="Nucleic acid-binding proteins"/>
    <property type="match status" value="1"/>
</dbReference>
<organism evidence="7">
    <name type="scientific">Ignisphaera aggregans</name>
    <dbReference type="NCBI Taxonomy" id="334771"/>
    <lineage>
        <taxon>Archaea</taxon>
        <taxon>Thermoproteota</taxon>
        <taxon>Thermoprotei</taxon>
        <taxon>Desulfurococcales</taxon>
        <taxon>Desulfurococcaceae</taxon>
        <taxon>Ignisphaera</taxon>
    </lineage>
</organism>
<dbReference type="InterPro" id="IPR012340">
    <property type="entry name" value="NA-bd_OB-fold"/>
</dbReference>
<dbReference type="PANTHER" id="PTHR10744:SF9">
    <property type="entry name" value="40S RIBOSOMAL PROTEIN S11-RELATED"/>
    <property type="match status" value="1"/>
</dbReference>
<keyword evidence="4 6" id="KW-0689">Ribosomal protein</keyword>
<sequence length="120" mass="13723">MSEQKTKNVRNIGIVYPGLKPPENMCSDKKCPWHGNIKVRGLVLVGKVIKARMQNTVIVEREYYVWVRKFKRYERRRSRLHVHNPPCIGAKEGDVVLIGETRPLAKSVAFTVLGIIKRAG</sequence>
<gene>
    <name evidence="6" type="primary">rps17</name>
    <name evidence="7" type="ORF">ENV14_00325</name>
</gene>
<evidence type="ECO:0000256" key="6">
    <source>
        <dbReference type="HAMAP-Rule" id="MF_01345"/>
    </source>
</evidence>
<dbReference type="InterPro" id="IPR019978">
    <property type="entry name" value="Ribosomal_uS17_archaeal"/>
</dbReference>
<dbReference type="GO" id="GO:0006412">
    <property type="term" value="P:translation"/>
    <property type="evidence" value="ECO:0007669"/>
    <property type="project" value="UniProtKB-UniRule"/>
</dbReference>
<dbReference type="HAMAP" id="MF_01345_A">
    <property type="entry name" value="Ribosomal_uS17_A"/>
    <property type="match status" value="1"/>
</dbReference>
<dbReference type="GO" id="GO:0022627">
    <property type="term" value="C:cytosolic small ribosomal subunit"/>
    <property type="evidence" value="ECO:0007669"/>
    <property type="project" value="UniProtKB-UniRule"/>
</dbReference>
<protein>
    <recommendedName>
        <fullName evidence="6">Small ribosomal subunit protein uS17</fullName>
    </recommendedName>
</protein>
<dbReference type="AlphaFoldDB" id="A0A7C4BBX8"/>
<name>A0A7C4BBX8_9CREN</name>
<evidence type="ECO:0000256" key="5">
    <source>
        <dbReference type="ARBA" id="ARBA00023274"/>
    </source>
</evidence>
<dbReference type="Pfam" id="PF00366">
    <property type="entry name" value="Ribosomal_S17"/>
    <property type="match status" value="1"/>
</dbReference>
<reference evidence="7" key="1">
    <citation type="journal article" date="2020" name="mSystems">
        <title>Genome- and Community-Level Interaction Insights into Carbon Utilization and Element Cycling Functions of Hydrothermarchaeota in Hydrothermal Sediment.</title>
        <authorList>
            <person name="Zhou Z."/>
            <person name="Liu Y."/>
            <person name="Xu W."/>
            <person name="Pan J."/>
            <person name="Luo Z.H."/>
            <person name="Li M."/>
        </authorList>
    </citation>
    <scope>NUCLEOTIDE SEQUENCE [LARGE SCALE GENOMIC DNA]</scope>
    <source>
        <strain evidence="7">SpSt-732</strain>
    </source>
</reference>
<comment type="function">
    <text evidence="6">One of the primary rRNA binding proteins, it binds specifically to the 5'-end of 16S ribosomal RNA.</text>
</comment>